<name>A0ABR4Q9D7_9CEST</name>
<keyword evidence="2" id="KW-1185">Reference proteome</keyword>
<protein>
    <submittedName>
        <fullName evidence="1">Uncharacterized protein</fullName>
    </submittedName>
</protein>
<comment type="caution">
    <text evidence="1">The sequence shown here is derived from an EMBL/GenBank/DDBJ whole genome shotgun (WGS) entry which is preliminary data.</text>
</comment>
<reference evidence="1 2" key="1">
    <citation type="journal article" date="2022" name="Front. Cell. Infect. Microbiol.">
        <title>The Genomes of Two Strains of Taenia crassiceps the Animal Model for the Study of Human Cysticercosis.</title>
        <authorList>
            <person name="Bobes R.J."/>
            <person name="Estrada K."/>
            <person name="Rios-Valencia D.G."/>
            <person name="Calderon-Gallegos A."/>
            <person name="de la Torre P."/>
            <person name="Carrero J.C."/>
            <person name="Sanchez-Flores A."/>
            <person name="Laclette J.P."/>
        </authorList>
    </citation>
    <scope>NUCLEOTIDE SEQUENCE [LARGE SCALE GENOMIC DNA]</scope>
    <source>
        <strain evidence="1">WFUcys</strain>
    </source>
</reference>
<proteinExistence type="predicted"/>
<sequence length="122" mass="13316">MPFTPHQVLRLRFIVAKVDASDVRSLNLSRISHKTQSIVHQLMSQEVESPSPPLMSYKCLSFSGLGPPDTNVATAVTATTDERYAEGPGFCPPSIKHGGACRHPKRFINQSKSVDLTSPLLS</sequence>
<evidence type="ECO:0000313" key="2">
    <source>
        <dbReference type="Proteomes" id="UP001651158"/>
    </source>
</evidence>
<accession>A0ABR4Q9D7</accession>
<gene>
    <name evidence="1" type="ORF">TcWFU_004143</name>
</gene>
<dbReference type="Proteomes" id="UP001651158">
    <property type="component" value="Unassembled WGS sequence"/>
</dbReference>
<organism evidence="1 2">
    <name type="scientific">Taenia crassiceps</name>
    <dbReference type="NCBI Taxonomy" id="6207"/>
    <lineage>
        <taxon>Eukaryota</taxon>
        <taxon>Metazoa</taxon>
        <taxon>Spiralia</taxon>
        <taxon>Lophotrochozoa</taxon>
        <taxon>Platyhelminthes</taxon>
        <taxon>Cestoda</taxon>
        <taxon>Eucestoda</taxon>
        <taxon>Cyclophyllidea</taxon>
        <taxon>Taeniidae</taxon>
        <taxon>Taenia</taxon>
    </lineage>
</organism>
<dbReference type="EMBL" id="JAKROA010000006">
    <property type="protein sequence ID" value="KAL5106172.1"/>
    <property type="molecule type" value="Genomic_DNA"/>
</dbReference>
<evidence type="ECO:0000313" key="1">
    <source>
        <dbReference type="EMBL" id="KAL5106172.1"/>
    </source>
</evidence>